<dbReference type="AlphaFoldDB" id="B7K0Y5"/>
<keyword evidence="2" id="KW-1133">Transmembrane helix</keyword>
<dbReference type="RefSeq" id="WP_012594401.1">
    <property type="nucleotide sequence ID" value="NC_011726.1"/>
</dbReference>
<organism evidence="3 4">
    <name type="scientific">Rippkaea orientalis (strain PCC 8801 / RF-1)</name>
    <name type="common">Cyanothece sp. (strain PCC 8801)</name>
    <dbReference type="NCBI Taxonomy" id="41431"/>
    <lineage>
        <taxon>Bacteria</taxon>
        <taxon>Bacillati</taxon>
        <taxon>Cyanobacteriota</taxon>
        <taxon>Cyanophyceae</taxon>
        <taxon>Oscillatoriophycideae</taxon>
        <taxon>Chroococcales</taxon>
        <taxon>Aphanothecaceae</taxon>
        <taxon>Rippkaea</taxon>
        <taxon>Rippkaea orientalis</taxon>
    </lineage>
</organism>
<dbReference type="STRING" id="41431.PCC8801_1051"/>
<proteinExistence type="predicted"/>
<dbReference type="eggNOG" id="COG3468">
    <property type="taxonomic scope" value="Bacteria"/>
</dbReference>
<feature type="transmembrane region" description="Helical" evidence="2">
    <location>
        <begin position="137"/>
        <end position="157"/>
    </location>
</feature>
<evidence type="ECO:0000313" key="4">
    <source>
        <dbReference type="Proteomes" id="UP000008204"/>
    </source>
</evidence>
<protein>
    <submittedName>
        <fullName evidence="3">Uncharacterized protein</fullName>
    </submittedName>
</protein>
<keyword evidence="2" id="KW-0812">Transmembrane</keyword>
<reference evidence="4" key="1">
    <citation type="journal article" date="2011" name="MBio">
        <title>Novel metabolic attributes of the genus Cyanothece, comprising a group of unicellular nitrogen-fixing Cyanobacteria.</title>
        <authorList>
            <person name="Bandyopadhyay A."/>
            <person name="Elvitigala T."/>
            <person name="Welsh E."/>
            <person name="Stockel J."/>
            <person name="Liberton M."/>
            <person name="Min H."/>
            <person name="Sherman L.A."/>
            <person name="Pakrasi H.B."/>
        </authorList>
    </citation>
    <scope>NUCLEOTIDE SEQUENCE [LARGE SCALE GENOMIC DNA]</scope>
    <source>
        <strain evidence="4">PCC 8801</strain>
    </source>
</reference>
<dbReference type="HOGENOM" id="CLU_057853_1_0_3"/>
<feature type="region of interest" description="Disordered" evidence="1">
    <location>
        <begin position="90"/>
        <end position="116"/>
    </location>
</feature>
<evidence type="ECO:0000313" key="3">
    <source>
        <dbReference type="EMBL" id="ACK65126.1"/>
    </source>
</evidence>
<keyword evidence="2" id="KW-0472">Membrane</keyword>
<name>B7K0Y5_RIPO1</name>
<dbReference type="OrthoDB" id="513429at2"/>
<gene>
    <name evidence="3" type="ordered locus">PCC8801_1051</name>
</gene>
<dbReference type="KEGG" id="cyp:PCC8801_1051"/>
<sequence>MAEETPEMLKNPLSQAELLALLQTTLEELNGIVKTLKTQSPDQLPTQATVETLVKTTQAIAKELEPPSTPSPVPTPVPVVEPKTDTISLESQLSESVEEIDSTGIDSRSSKSEGNPILEGIRSLVPLAIFNKLSKGAIIGIIATGLVLVISTAIFLVPKPLIPVAEQPQEPPKPKIVSTPPELESPALPQPVAVLPPPEPEFTPEQNLIAAIQQEVSDLTRQYPEGLIGSIEANFSASRLIVTLGTQWYQLSAKNQDSLAQSILKRAQKLDFRKLEMRDSQSNLIARSPVVGDQIIIIHREKLIAS</sequence>
<evidence type="ECO:0000256" key="1">
    <source>
        <dbReference type="SAM" id="MobiDB-lite"/>
    </source>
</evidence>
<keyword evidence="4" id="KW-1185">Reference proteome</keyword>
<evidence type="ECO:0000256" key="2">
    <source>
        <dbReference type="SAM" id="Phobius"/>
    </source>
</evidence>
<dbReference type="Proteomes" id="UP000008204">
    <property type="component" value="Chromosome"/>
</dbReference>
<dbReference type="EMBL" id="CP001287">
    <property type="protein sequence ID" value="ACK65126.1"/>
    <property type="molecule type" value="Genomic_DNA"/>
</dbReference>
<accession>B7K0Y5</accession>